<dbReference type="GO" id="GO:0016020">
    <property type="term" value="C:membrane"/>
    <property type="evidence" value="ECO:0007669"/>
    <property type="project" value="InterPro"/>
</dbReference>
<name>A7SDU9_NEMVE</name>
<evidence type="ECO:0000256" key="1">
    <source>
        <dbReference type="ARBA" id="ARBA00022729"/>
    </source>
</evidence>
<dbReference type="PRINTS" id="PR00258">
    <property type="entry name" value="SPERACTRCPTR"/>
</dbReference>
<dbReference type="eggNOG" id="ENOG502QU48">
    <property type="taxonomic scope" value="Eukaryota"/>
</dbReference>
<gene>
    <name evidence="5" type="ORF">NEMVEDRAFT_v1g114446</name>
</gene>
<dbReference type="PhylomeDB" id="A7SDU9"/>
<keyword evidence="2 3" id="KW-1015">Disulfide bond</keyword>
<feature type="domain" description="SRCR" evidence="4">
    <location>
        <begin position="2"/>
        <end position="102"/>
    </location>
</feature>
<dbReference type="FunFam" id="3.10.250.10:FF:000001">
    <property type="entry name" value="Lysyl oxidase 4 isoform X1"/>
    <property type="match status" value="1"/>
</dbReference>
<evidence type="ECO:0000256" key="2">
    <source>
        <dbReference type="ARBA" id="ARBA00023157"/>
    </source>
</evidence>
<sequence>DLRLKGSAEQWEGRVEVYHNNSWGTVCDDYWDMREANVVCKQLGFASAVVAFSVSMFGQGTGPIWLDNLRCVGNETKLKDCPSNGWGSHNCNHREDAAVACLHD</sequence>
<dbReference type="Proteomes" id="UP000001593">
    <property type="component" value="Unassembled WGS sequence"/>
</dbReference>
<dbReference type="Gene3D" id="3.10.250.10">
    <property type="entry name" value="SRCR-like domain"/>
    <property type="match status" value="1"/>
</dbReference>
<feature type="disulfide bond" evidence="3">
    <location>
        <begin position="71"/>
        <end position="81"/>
    </location>
</feature>
<feature type="disulfide bond" evidence="3">
    <location>
        <begin position="27"/>
        <end position="91"/>
    </location>
</feature>
<feature type="non-terminal residue" evidence="5">
    <location>
        <position position="1"/>
    </location>
</feature>
<dbReference type="PANTHER" id="PTHR48071">
    <property type="entry name" value="SRCR DOMAIN-CONTAINING PROTEIN"/>
    <property type="match status" value="1"/>
</dbReference>
<dbReference type="HOGENOM" id="CLU_002555_6_2_1"/>
<protein>
    <recommendedName>
        <fullName evidence="4">SRCR domain-containing protein</fullName>
    </recommendedName>
</protein>
<keyword evidence="1" id="KW-0732">Signal</keyword>
<dbReference type="SMART" id="SM00202">
    <property type="entry name" value="SR"/>
    <property type="match status" value="1"/>
</dbReference>
<dbReference type="InParanoid" id="A7SDU9"/>
<proteinExistence type="predicted"/>
<dbReference type="OMA" id="DEWDIHD"/>
<keyword evidence="6" id="KW-1185">Reference proteome</keyword>
<accession>A7SDU9</accession>
<organism evidence="5 6">
    <name type="scientific">Nematostella vectensis</name>
    <name type="common">Starlet sea anemone</name>
    <dbReference type="NCBI Taxonomy" id="45351"/>
    <lineage>
        <taxon>Eukaryota</taxon>
        <taxon>Metazoa</taxon>
        <taxon>Cnidaria</taxon>
        <taxon>Anthozoa</taxon>
        <taxon>Hexacorallia</taxon>
        <taxon>Actiniaria</taxon>
        <taxon>Edwardsiidae</taxon>
        <taxon>Nematostella</taxon>
    </lineage>
</organism>
<dbReference type="Pfam" id="PF00530">
    <property type="entry name" value="SRCR"/>
    <property type="match status" value="1"/>
</dbReference>
<dbReference type="AlphaFoldDB" id="A7SDU9"/>
<dbReference type="PANTHER" id="PTHR48071:SF18">
    <property type="entry name" value="DELETED IN MALIGNANT BRAIN TUMORS 1 PROTEIN-RELATED"/>
    <property type="match status" value="1"/>
</dbReference>
<dbReference type="SUPFAM" id="SSF56487">
    <property type="entry name" value="SRCR-like"/>
    <property type="match status" value="1"/>
</dbReference>
<evidence type="ECO:0000313" key="5">
    <source>
        <dbReference type="EMBL" id="EDO38175.1"/>
    </source>
</evidence>
<dbReference type="InterPro" id="IPR036772">
    <property type="entry name" value="SRCR-like_dom_sf"/>
</dbReference>
<feature type="disulfide bond" evidence="3">
    <location>
        <begin position="40"/>
        <end position="101"/>
    </location>
</feature>
<dbReference type="EMBL" id="DS469632">
    <property type="protein sequence ID" value="EDO38175.1"/>
    <property type="molecule type" value="Genomic_DNA"/>
</dbReference>
<evidence type="ECO:0000259" key="4">
    <source>
        <dbReference type="PROSITE" id="PS50287"/>
    </source>
</evidence>
<evidence type="ECO:0000313" key="6">
    <source>
        <dbReference type="Proteomes" id="UP000001593"/>
    </source>
</evidence>
<dbReference type="InterPro" id="IPR001190">
    <property type="entry name" value="SRCR"/>
</dbReference>
<dbReference type="PROSITE" id="PS50287">
    <property type="entry name" value="SRCR_2"/>
    <property type="match status" value="1"/>
</dbReference>
<evidence type="ECO:0000256" key="3">
    <source>
        <dbReference type="PROSITE-ProRule" id="PRU00196"/>
    </source>
</evidence>
<feature type="non-terminal residue" evidence="5">
    <location>
        <position position="104"/>
    </location>
</feature>
<reference evidence="5 6" key="1">
    <citation type="journal article" date="2007" name="Science">
        <title>Sea anemone genome reveals ancestral eumetazoan gene repertoire and genomic organization.</title>
        <authorList>
            <person name="Putnam N.H."/>
            <person name="Srivastava M."/>
            <person name="Hellsten U."/>
            <person name="Dirks B."/>
            <person name="Chapman J."/>
            <person name="Salamov A."/>
            <person name="Terry A."/>
            <person name="Shapiro H."/>
            <person name="Lindquist E."/>
            <person name="Kapitonov V.V."/>
            <person name="Jurka J."/>
            <person name="Genikhovich G."/>
            <person name="Grigoriev I.V."/>
            <person name="Lucas S.M."/>
            <person name="Steele R.E."/>
            <person name="Finnerty J.R."/>
            <person name="Technau U."/>
            <person name="Martindale M.Q."/>
            <person name="Rokhsar D.S."/>
        </authorList>
    </citation>
    <scope>NUCLEOTIDE SEQUENCE [LARGE SCALE GENOMIC DNA]</scope>
    <source>
        <strain evidence="6">CH2 X CH6</strain>
    </source>
</reference>